<feature type="active site" description="Proton donor" evidence="2">
    <location>
        <position position="567"/>
    </location>
</feature>
<dbReference type="RefSeq" id="XP_045954198.1">
    <property type="nucleotide sequence ID" value="XM_046098494.1"/>
</dbReference>
<dbReference type="SUPFAM" id="SSF54373">
    <property type="entry name" value="FAD-linked reductases, C-terminal domain"/>
    <property type="match status" value="1"/>
</dbReference>
<dbReference type="EMBL" id="JAGPXC010000008">
    <property type="protein sequence ID" value="KAH6647686.1"/>
    <property type="molecule type" value="Genomic_DNA"/>
</dbReference>
<keyword evidence="6" id="KW-1185">Reference proteome</keyword>
<dbReference type="OrthoDB" id="269227at2759"/>
<name>A0A9P8RKU8_9PEZI</name>
<evidence type="ECO:0000313" key="5">
    <source>
        <dbReference type="EMBL" id="KAH6647686.1"/>
    </source>
</evidence>
<dbReference type="GO" id="GO:0050660">
    <property type="term" value="F:flavin adenine dinucleotide binding"/>
    <property type="evidence" value="ECO:0007669"/>
    <property type="project" value="InterPro"/>
</dbReference>
<comment type="caution">
    <text evidence="5">The sequence shown here is derived from an EMBL/GenBank/DDBJ whole genome shotgun (WGS) entry which is preliminary data.</text>
</comment>
<dbReference type="GO" id="GO:0016614">
    <property type="term" value="F:oxidoreductase activity, acting on CH-OH group of donors"/>
    <property type="evidence" value="ECO:0007669"/>
    <property type="project" value="InterPro"/>
</dbReference>
<accession>A0A9P8RKU8</accession>
<dbReference type="GO" id="GO:0044550">
    <property type="term" value="P:secondary metabolite biosynthetic process"/>
    <property type="evidence" value="ECO:0007669"/>
    <property type="project" value="TreeGrafter"/>
</dbReference>
<dbReference type="PIRSF" id="PIRSF000137">
    <property type="entry name" value="Alcohol_oxidase"/>
    <property type="match status" value="1"/>
</dbReference>
<feature type="chain" id="PRO_5040159261" description="Glucose-methanol-choline oxidoreductase N-terminal domain-containing protein" evidence="3">
    <location>
        <begin position="27"/>
        <end position="630"/>
    </location>
</feature>
<dbReference type="InterPro" id="IPR007867">
    <property type="entry name" value="GMC_OxRtase_C"/>
</dbReference>
<dbReference type="Proteomes" id="UP000758603">
    <property type="component" value="Unassembled WGS sequence"/>
</dbReference>
<evidence type="ECO:0000313" key="6">
    <source>
        <dbReference type="Proteomes" id="UP000758603"/>
    </source>
</evidence>
<dbReference type="InterPro" id="IPR036188">
    <property type="entry name" value="FAD/NAD-bd_sf"/>
</dbReference>
<sequence>MYGGAWFGGAVLLTQLILCHIPQIGASEANRGTPLEPRSFANSTFDYVIVGGGLTGLVVASRLTEDPNKNVLVVENGYIERGYLADVPYATIGLNRIYMWNITSAPVENLDNKTFFVTVGNAVGGGSQVNGMACTRGSKGDYDAWEQLGNPGWGWDGLFPYFLKSTNFTPPLPEIIDEYGVTWNESAWGNDGPIQVSHTSTFFEDTKPIRKSWIDQGVPELVEGADGDSLGLFWLPTNLDSRNGTRSFARSAYFDPAVARPNLHLLTGHKAIEILFEKGNLEATGVRIQSRANDSIIKVSASKEVILAAGAIFTPHLLQRSGLGPKDVLESADVIVKKDISAIGANFQDHPTVYMSYNVTNLTSPNPSSLDTNTTYNGTAWEQYLVNHTGPYTGGRVSFNGNSLMFLPLSGVVNKYEELTDDIGSQNAVDFLPSLYAQSQPLLRGFELQRKIVSELFLHNKSACCEIFPSITGGAGVALQKPLSRGTVTLDPSDLDAPPVIRYNTLANPIDAATVVAMVRFQREHWSRPQLARYSPVETVPGAQYQTDEEILEALVSTGTIAPSLAHPSGTCAMMPEDLGGCVGPNLLVYGTKRLSIVDASILPLIPGTHLQMTMYAVAEKAADIIKSRS</sequence>
<dbReference type="PANTHER" id="PTHR11552:SF115">
    <property type="entry name" value="DEHYDROGENASE XPTC-RELATED"/>
    <property type="match status" value="1"/>
</dbReference>
<feature type="active site" description="Proton acceptor" evidence="2">
    <location>
        <position position="610"/>
    </location>
</feature>
<evidence type="ECO:0000256" key="1">
    <source>
        <dbReference type="ARBA" id="ARBA00010790"/>
    </source>
</evidence>
<dbReference type="InterPro" id="IPR000172">
    <property type="entry name" value="GMC_OxRdtase_N"/>
</dbReference>
<feature type="signal peptide" evidence="3">
    <location>
        <begin position="1"/>
        <end position="26"/>
    </location>
</feature>
<proteinExistence type="inferred from homology"/>
<dbReference type="Pfam" id="PF00732">
    <property type="entry name" value="GMC_oxred_N"/>
    <property type="match status" value="1"/>
</dbReference>
<protein>
    <recommendedName>
        <fullName evidence="4">Glucose-methanol-choline oxidoreductase N-terminal domain-containing protein</fullName>
    </recommendedName>
</protein>
<dbReference type="PROSITE" id="PS00624">
    <property type="entry name" value="GMC_OXRED_2"/>
    <property type="match status" value="1"/>
</dbReference>
<dbReference type="Gene3D" id="3.30.560.10">
    <property type="entry name" value="Glucose Oxidase, domain 3"/>
    <property type="match status" value="1"/>
</dbReference>
<dbReference type="GeneID" id="70127386"/>
<dbReference type="Gene3D" id="3.50.50.60">
    <property type="entry name" value="FAD/NAD(P)-binding domain"/>
    <property type="match status" value="1"/>
</dbReference>
<evidence type="ECO:0000256" key="3">
    <source>
        <dbReference type="SAM" id="SignalP"/>
    </source>
</evidence>
<gene>
    <name evidence="5" type="ORF">BKA67DRAFT_523682</name>
</gene>
<dbReference type="InterPro" id="IPR012132">
    <property type="entry name" value="GMC_OxRdtase"/>
</dbReference>
<organism evidence="5 6">
    <name type="scientific">Truncatella angustata</name>
    <dbReference type="NCBI Taxonomy" id="152316"/>
    <lineage>
        <taxon>Eukaryota</taxon>
        <taxon>Fungi</taxon>
        <taxon>Dikarya</taxon>
        <taxon>Ascomycota</taxon>
        <taxon>Pezizomycotina</taxon>
        <taxon>Sordariomycetes</taxon>
        <taxon>Xylariomycetidae</taxon>
        <taxon>Amphisphaeriales</taxon>
        <taxon>Sporocadaceae</taxon>
        <taxon>Truncatella</taxon>
    </lineage>
</organism>
<feature type="domain" description="Glucose-methanol-choline oxidoreductase N-terminal" evidence="4">
    <location>
        <begin position="310"/>
        <end position="324"/>
    </location>
</feature>
<evidence type="ECO:0000259" key="4">
    <source>
        <dbReference type="PROSITE" id="PS00624"/>
    </source>
</evidence>
<dbReference type="PANTHER" id="PTHR11552">
    <property type="entry name" value="GLUCOSE-METHANOL-CHOLINE GMC OXIDOREDUCTASE"/>
    <property type="match status" value="1"/>
</dbReference>
<keyword evidence="3" id="KW-0732">Signal</keyword>
<reference evidence="5" key="1">
    <citation type="journal article" date="2021" name="Nat. Commun.">
        <title>Genetic determinants of endophytism in the Arabidopsis root mycobiome.</title>
        <authorList>
            <person name="Mesny F."/>
            <person name="Miyauchi S."/>
            <person name="Thiergart T."/>
            <person name="Pickel B."/>
            <person name="Atanasova L."/>
            <person name="Karlsson M."/>
            <person name="Huettel B."/>
            <person name="Barry K.W."/>
            <person name="Haridas S."/>
            <person name="Chen C."/>
            <person name="Bauer D."/>
            <person name="Andreopoulos W."/>
            <person name="Pangilinan J."/>
            <person name="LaButti K."/>
            <person name="Riley R."/>
            <person name="Lipzen A."/>
            <person name="Clum A."/>
            <person name="Drula E."/>
            <person name="Henrissat B."/>
            <person name="Kohler A."/>
            <person name="Grigoriev I.V."/>
            <person name="Martin F.M."/>
            <person name="Hacquard S."/>
        </authorList>
    </citation>
    <scope>NUCLEOTIDE SEQUENCE</scope>
    <source>
        <strain evidence="5">MPI-SDFR-AT-0073</strain>
    </source>
</reference>
<evidence type="ECO:0000256" key="2">
    <source>
        <dbReference type="PIRSR" id="PIRSR000137-1"/>
    </source>
</evidence>
<comment type="similarity">
    <text evidence="1">Belongs to the GMC oxidoreductase family.</text>
</comment>
<dbReference type="AlphaFoldDB" id="A0A9P8RKU8"/>
<dbReference type="Pfam" id="PF05199">
    <property type="entry name" value="GMC_oxred_C"/>
    <property type="match status" value="1"/>
</dbReference>
<dbReference type="SUPFAM" id="SSF51905">
    <property type="entry name" value="FAD/NAD(P)-binding domain"/>
    <property type="match status" value="1"/>
</dbReference>